<dbReference type="InterPro" id="IPR012674">
    <property type="entry name" value="Calycin"/>
</dbReference>
<dbReference type="Gene3D" id="2.40.128.20">
    <property type="match status" value="4"/>
</dbReference>
<evidence type="ECO:0000313" key="7">
    <source>
        <dbReference type="Proteomes" id="UP000710432"/>
    </source>
</evidence>
<dbReference type="Proteomes" id="UP000710432">
    <property type="component" value="Unassembled WGS sequence"/>
</dbReference>
<dbReference type="GO" id="GO:0005615">
    <property type="term" value="C:extracellular space"/>
    <property type="evidence" value="ECO:0007669"/>
    <property type="project" value="TreeGrafter"/>
</dbReference>
<dbReference type="Pfam" id="PF00061">
    <property type="entry name" value="Lipocalin"/>
    <property type="match status" value="3"/>
</dbReference>
<sequence>MKALFLTTGFCLLAALRAQNSSPLALNNRQLSGKWYMKALVMKDNIPIKKVSPIFVLVLDNVEGKSQLEVQPSSVKDHWLIYCDAEMEGMHFTTTQLIARDPKENLEALEEFKEFTQKKGLVPDNLAILEQMVEGKSQLEVQPSSVKDHWLIYCDAEMEGMHFTTTQLIARDPKENLEALEEFKEFTQKKGLVPDNLAILEQMDPSTLVGDNESKRHVTVLHLKVTVTWKTLSLASTNRSVIEEGGAYQCFMTGIVRLANGNLNVTYFHRKDGKCVKEFLVAEKTDIPGRYTFEYQGKNYLTFVAVTKDFLIMDYENHREGNILIVVELHGAMTLLRAWLLFVAFNIDLAQKNLEEVPVQPDFDAHKVEGRWFTIQLATSHRDLVLPTDPLRLSLHSIQTRDSGDVDFVLFEKRTESSETFSLIVICLIPARRMLEDPTWLGKYLVFVEKFHLQKAPIFNIAGKSCPPAAPQLFKEVLSFSSIP</sequence>
<feature type="chain" id="PRO_5035313820" evidence="4">
    <location>
        <begin position="19"/>
        <end position="484"/>
    </location>
</feature>
<gene>
    <name evidence="6" type="ORF">LTLLF_171385</name>
</gene>
<feature type="domain" description="Lipocalin/cytosolic fatty-acid binding" evidence="5">
    <location>
        <begin position="134"/>
        <end position="203"/>
    </location>
</feature>
<name>A0A8J6G9U0_MICOH</name>
<proteinExistence type="inferred from homology"/>
<dbReference type="InterPro" id="IPR002345">
    <property type="entry name" value="Lipocalin"/>
</dbReference>
<dbReference type="EMBL" id="JAATJU010023844">
    <property type="protein sequence ID" value="KAH0506930.1"/>
    <property type="molecule type" value="Genomic_DNA"/>
</dbReference>
<dbReference type="PROSITE" id="PS00213">
    <property type="entry name" value="LIPOCALIN"/>
    <property type="match status" value="1"/>
</dbReference>
<keyword evidence="3" id="KW-0964">Secreted</keyword>
<evidence type="ECO:0000256" key="2">
    <source>
        <dbReference type="ARBA" id="ARBA00006889"/>
    </source>
</evidence>
<evidence type="ECO:0000259" key="5">
    <source>
        <dbReference type="Pfam" id="PF00061"/>
    </source>
</evidence>
<dbReference type="InterPro" id="IPR000566">
    <property type="entry name" value="Lipocln_cytosolic_FA-bd_dom"/>
</dbReference>
<dbReference type="SUPFAM" id="SSF50814">
    <property type="entry name" value="Lipocalins"/>
    <property type="match status" value="4"/>
</dbReference>
<organism evidence="6 7">
    <name type="scientific">Microtus ochrogaster</name>
    <name type="common">Prairie vole</name>
    <dbReference type="NCBI Taxonomy" id="79684"/>
    <lineage>
        <taxon>Eukaryota</taxon>
        <taxon>Metazoa</taxon>
        <taxon>Chordata</taxon>
        <taxon>Craniata</taxon>
        <taxon>Vertebrata</taxon>
        <taxon>Euteleostomi</taxon>
        <taxon>Mammalia</taxon>
        <taxon>Eutheria</taxon>
        <taxon>Euarchontoglires</taxon>
        <taxon>Glires</taxon>
        <taxon>Rodentia</taxon>
        <taxon>Myomorpha</taxon>
        <taxon>Muroidea</taxon>
        <taxon>Cricetidae</taxon>
        <taxon>Arvicolinae</taxon>
        <taxon>Microtus</taxon>
    </lineage>
</organism>
<keyword evidence="4" id="KW-0732">Signal</keyword>
<feature type="domain" description="Lipocalin/cytosolic fatty-acid binding" evidence="5">
    <location>
        <begin position="228"/>
        <end position="329"/>
    </location>
</feature>
<dbReference type="PANTHER" id="PTHR11430:SF141">
    <property type="entry name" value="LIPOCALIN 11"/>
    <property type="match status" value="1"/>
</dbReference>
<comment type="subcellular location">
    <subcellularLocation>
        <location evidence="1">Secreted</location>
    </subcellularLocation>
</comment>
<evidence type="ECO:0000256" key="4">
    <source>
        <dbReference type="SAM" id="SignalP"/>
    </source>
</evidence>
<comment type="similarity">
    <text evidence="2">Belongs to the calycin superfamily. Lipocalin family.</text>
</comment>
<comment type="caution">
    <text evidence="6">The sequence shown here is derived from an EMBL/GenBank/DDBJ whole genome shotgun (WGS) entry which is preliminary data.</text>
</comment>
<evidence type="ECO:0000313" key="6">
    <source>
        <dbReference type="EMBL" id="KAH0506930.1"/>
    </source>
</evidence>
<dbReference type="GO" id="GO:0005549">
    <property type="term" value="F:odorant binding"/>
    <property type="evidence" value="ECO:0007669"/>
    <property type="project" value="TreeGrafter"/>
</dbReference>
<feature type="signal peptide" evidence="4">
    <location>
        <begin position="1"/>
        <end position="18"/>
    </location>
</feature>
<evidence type="ECO:0000256" key="1">
    <source>
        <dbReference type="ARBA" id="ARBA00004613"/>
    </source>
</evidence>
<reference evidence="6" key="1">
    <citation type="submission" date="2020-03" db="EMBL/GenBank/DDBJ databases">
        <title>Studies in the Genomics of Life Span.</title>
        <authorList>
            <person name="Glass D."/>
        </authorList>
    </citation>
    <scope>NUCLEOTIDE SEQUENCE</scope>
    <source>
        <strain evidence="6">LTLLF</strain>
        <tissue evidence="6">Muscle</tissue>
    </source>
</reference>
<dbReference type="AlphaFoldDB" id="A0A8J6G9U0"/>
<accession>A0A8J6G9U0</accession>
<dbReference type="GO" id="GO:0036094">
    <property type="term" value="F:small molecule binding"/>
    <property type="evidence" value="ECO:0007669"/>
    <property type="project" value="InterPro"/>
</dbReference>
<dbReference type="InterPro" id="IPR022272">
    <property type="entry name" value="Lipocalin_CS"/>
</dbReference>
<protein>
    <submittedName>
        <fullName evidence="6">Vomeronasal secretory protein 1</fullName>
    </submittedName>
</protein>
<feature type="domain" description="Lipocalin/cytosolic fatty-acid binding" evidence="5">
    <location>
        <begin position="62"/>
        <end position="131"/>
    </location>
</feature>
<evidence type="ECO:0000256" key="3">
    <source>
        <dbReference type="ARBA" id="ARBA00022525"/>
    </source>
</evidence>
<dbReference type="PANTHER" id="PTHR11430">
    <property type="entry name" value="LIPOCALIN"/>
    <property type="match status" value="1"/>
</dbReference>